<dbReference type="PANTHER" id="PTHR47331:SF5">
    <property type="entry name" value="RIBONUCLEASE H"/>
    <property type="match status" value="1"/>
</dbReference>
<evidence type="ECO:0000313" key="4">
    <source>
        <dbReference type="Proteomes" id="UP001549921"/>
    </source>
</evidence>
<dbReference type="AlphaFoldDB" id="A0ABD0SM52"/>
<feature type="region of interest" description="Disordered" evidence="1">
    <location>
        <begin position="422"/>
        <end position="456"/>
    </location>
</feature>
<reference evidence="3 4" key="1">
    <citation type="submission" date="2024-06" db="EMBL/GenBank/DDBJ databases">
        <title>A chromosome-level genome assembly of beet webworm, Loxostege sticticalis.</title>
        <authorList>
            <person name="Zhang Y."/>
        </authorList>
    </citation>
    <scope>NUCLEOTIDE SEQUENCE [LARGE SCALE GENOMIC DNA]</scope>
    <source>
        <strain evidence="3">AQ028</strain>
        <tissue evidence="3">Male pupae</tissue>
    </source>
</reference>
<gene>
    <name evidence="3" type="ORF">ABMA28_006513</name>
</gene>
<dbReference type="Pfam" id="PF03564">
    <property type="entry name" value="DUF1759"/>
    <property type="match status" value="1"/>
</dbReference>
<proteinExistence type="predicted"/>
<feature type="compositionally biased region" description="Polar residues" evidence="1">
    <location>
        <begin position="426"/>
        <end position="442"/>
    </location>
</feature>
<feature type="domain" description="Peptidase A2" evidence="2">
    <location>
        <begin position="608"/>
        <end position="644"/>
    </location>
</feature>
<feature type="compositionally biased region" description="Low complexity" evidence="1">
    <location>
        <begin position="545"/>
        <end position="556"/>
    </location>
</feature>
<dbReference type="InterPro" id="IPR001995">
    <property type="entry name" value="Peptidase_A2_cat"/>
</dbReference>
<accession>A0ABD0SM52</accession>
<comment type="caution">
    <text evidence="3">The sequence shown here is derived from an EMBL/GenBank/DDBJ whole genome shotgun (WGS) entry which is preliminary data.</text>
</comment>
<dbReference type="Pfam" id="PF00078">
    <property type="entry name" value="RVT_1"/>
    <property type="match status" value="1"/>
</dbReference>
<dbReference type="InterPro" id="IPR000477">
    <property type="entry name" value="RT_dom"/>
</dbReference>
<evidence type="ECO:0000313" key="3">
    <source>
        <dbReference type="EMBL" id="KAL0820682.1"/>
    </source>
</evidence>
<dbReference type="PROSITE" id="PS50175">
    <property type="entry name" value="ASP_PROT_RETROV"/>
    <property type="match status" value="1"/>
</dbReference>
<name>A0ABD0SM52_LOXSC</name>
<protein>
    <recommendedName>
        <fullName evidence="2">Peptidase A2 domain-containing protein</fullName>
    </recommendedName>
</protein>
<sequence length="1051" mass="120726">MESLLQRQHDIVEAIKKIERNFNKDSASRKTRKYLDERLDNLDKLWGEFQVNNQKLSNYVNDSDPYFVEDQFQQARTYFDSVRNKISSFPPASETVAPTSPKPADLPKFTQPETDTLMAPPKLQPRLTIPSTSSAPTTSPPDQGAAAELLSLQRTNFRAFYRHVNSLQVDSLRDKWELEDELRNIQSRWNAIDALHLQIDNILQGSNTQYDNEFYDYENSYKSIKKALNLKLASTVHLQQSTPQIDIPTFTGKYTQWPTFFDLFVESIHNNNLLTNTQKMQHLKGKLRGEAERLIQHLHISADNYETAWELLTHRYNNPQLLFTKQIEIFINQPIVHKQTANEIRRLYDTSMECIHAIQNLGIDTSTWDPLLVHLIAKKLDAETYSDYKEARKSPRSLPALSELMDFLESKFNALEPISTKERETTASYNKPYQQRTSSNKPYKSHSQHTSGHRNGKFSNREFQAIATFSPNCPNCNNNHYLYKCSKFIALTPSERLKTVTKLNICENCLYAHNGNQCTSRKTCRVCQNNHHTILHEAYSIAQQSSNRSAEAARSSPVSTTPVTQRRQISTRDDNKQHSVNHVATDDEILLTTLLIKIKTADGTYTTLRALLDQGSQISLISENAAQMLGLPRQRYHASVSGIGNGSKHGKGVVTLACKSIYEDYEFTTQALVIRHVINNLPNMSFNKQTWPHLQHIQLADPEYNVSKPIDLLLDASIYSDIIMNGLIKGPNMAPIAQQTRLGWILSGNVKTFNCHVVVNDLSEISQYWELEDISDSSPELTPDERYCEQYYQSTTRRLPTGRKKKWVLEFAIPMKPGFEQDLGQSKSKAIAQFHNLENKMSKNKEFSESYKNFLHEYEQQGHMSQVTQHREPSCYLPHHGVLKTDSTTTKLRTVFNASSKTTSGYSLNDLMERGPNLQKDLLHLLLVWRQHKYVITADIEKMFRQIIIREQDQHLQRILWRCTPEEPLKEYQLTTVTYGTKAAPYLAMRTLKQLAMDDAHKFPLDAAALMTSFYMDDLLEGCDNISQAKKLQQELIDILKGAGMNIRKWS</sequence>
<dbReference type="Gene3D" id="3.10.10.10">
    <property type="entry name" value="HIV Type 1 Reverse Transcriptase, subunit A, domain 1"/>
    <property type="match status" value="1"/>
</dbReference>
<feature type="non-terminal residue" evidence="3">
    <location>
        <position position="1051"/>
    </location>
</feature>
<dbReference type="GO" id="GO:0071897">
    <property type="term" value="P:DNA biosynthetic process"/>
    <property type="evidence" value="ECO:0007669"/>
    <property type="project" value="UniProtKB-ARBA"/>
</dbReference>
<feature type="region of interest" description="Disordered" evidence="1">
    <location>
        <begin position="89"/>
        <end position="144"/>
    </location>
</feature>
<dbReference type="Proteomes" id="UP001549921">
    <property type="component" value="Unassembled WGS sequence"/>
</dbReference>
<dbReference type="InterPro" id="IPR005312">
    <property type="entry name" value="DUF1759"/>
</dbReference>
<evidence type="ECO:0000259" key="2">
    <source>
        <dbReference type="PROSITE" id="PS50175"/>
    </source>
</evidence>
<dbReference type="SUPFAM" id="SSF56672">
    <property type="entry name" value="DNA/RNA polymerases"/>
    <property type="match status" value="1"/>
</dbReference>
<feature type="compositionally biased region" description="Polar residues" evidence="1">
    <location>
        <begin position="557"/>
        <end position="568"/>
    </location>
</feature>
<dbReference type="InterPro" id="IPR043128">
    <property type="entry name" value="Rev_trsase/Diguanyl_cyclase"/>
</dbReference>
<dbReference type="Gene3D" id="3.30.70.270">
    <property type="match status" value="1"/>
</dbReference>
<dbReference type="EMBL" id="JBEDNZ010000019">
    <property type="protein sequence ID" value="KAL0820682.1"/>
    <property type="molecule type" value="Genomic_DNA"/>
</dbReference>
<evidence type="ECO:0000256" key="1">
    <source>
        <dbReference type="SAM" id="MobiDB-lite"/>
    </source>
</evidence>
<feature type="region of interest" description="Disordered" evidence="1">
    <location>
        <begin position="545"/>
        <end position="580"/>
    </location>
</feature>
<organism evidence="3 4">
    <name type="scientific">Loxostege sticticalis</name>
    <name type="common">Beet webworm moth</name>
    <dbReference type="NCBI Taxonomy" id="481309"/>
    <lineage>
        <taxon>Eukaryota</taxon>
        <taxon>Metazoa</taxon>
        <taxon>Ecdysozoa</taxon>
        <taxon>Arthropoda</taxon>
        <taxon>Hexapoda</taxon>
        <taxon>Insecta</taxon>
        <taxon>Pterygota</taxon>
        <taxon>Neoptera</taxon>
        <taxon>Endopterygota</taxon>
        <taxon>Lepidoptera</taxon>
        <taxon>Glossata</taxon>
        <taxon>Ditrysia</taxon>
        <taxon>Pyraloidea</taxon>
        <taxon>Crambidae</taxon>
        <taxon>Pyraustinae</taxon>
        <taxon>Loxostege</taxon>
    </lineage>
</organism>
<feature type="compositionally biased region" description="Basic residues" evidence="1">
    <location>
        <begin position="443"/>
        <end position="456"/>
    </location>
</feature>
<dbReference type="InterPro" id="IPR043502">
    <property type="entry name" value="DNA/RNA_pol_sf"/>
</dbReference>
<dbReference type="PANTHER" id="PTHR47331">
    <property type="entry name" value="PHD-TYPE DOMAIN-CONTAINING PROTEIN"/>
    <property type="match status" value="1"/>
</dbReference>
<feature type="compositionally biased region" description="Low complexity" evidence="1">
    <location>
        <begin position="128"/>
        <end position="141"/>
    </location>
</feature>